<dbReference type="Proteomes" id="UP001597362">
    <property type="component" value="Unassembled WGS sequence"/>
</dbReference>
<organism evidence="2 3">
    <name type="scientific">Paenibacillus yanchengensis</name>
    <dbReference type="NCBI Taxonomy" id="2035833"/>
    <lineage>
        <taxon>Bacteria</taxon>
        <taxon>Bacillati</taxon>
        <taxon>Bacillota</taxon>
        <taxon>Bacilli</taxon>
        <taxon>Bacillales</taxon>
        <taxon>Paenibacillaceae</taxon>
        <taxon>Paenibacillus</taxon>
    </lineage>
</organism>
<gene>
    <name evidence="2" type="ORF">ACFSJH_15175</name>
</gene>
<dbReference type="InterPro" id="IPR036249">
    <property type="entry name" value="Thioredoxin-like_sf"/>
</dbReference>
<feature type="domain" description="Thioredoxin" evidence="1">
    <location>
        <begin position="1"/>
        <end position="104"/>
    </location>
</feature>
<dbReference type="InterPro" id="IPR051063">
    <property type="entry name" value="PDI"/>
</dbReference>
<name>A0ABW4YN50_9BACL</name>
<reference evidence="3" key="1">
    <citation type="journal article" date="2019" name="Int. J. Syst. Evol. Microbiol.">
        <title>The Global Catalogue of Microorganisms (GCM) 10K type strain sequencing project: providing services to taxonomists for standard genome sequencing and annotation.</title>
        <authorList>
            <consortium name="The Broad Institute Genomics Platform"/>
            <consortium name="The Broad Institute Genome Sequencing Center for Infectious Disease"/>
            <person name="Wu L."/>
            <person name="Ma J."/>
        </authorList>
    </citation>
    <scope>NUCLEOTIDE SEQUENCE [LARGE SCALE GENOMIC DNA]</scope>
    <source>
        <strain evidence="3">GH52</strain>
    </source>
</reference>
<keyword evidence="3" id="KW-1185">Reference proteome</keyword>
<dbReference type="Gene3D" id="3.40.30.10">
    <property type="entry name" value="Glutaredoxin"/>
    <property type="match status" value="1"/>
</dbReference>
<dbReference type="PANTHER" id="PTHR45672">
    <property type="entry name" value="PROTEIN DISULFIDE-ISOMERASE C17H9.14C-RELATED"/>
    <property type="match status" value="1"/>
</dbReference>
<evidence type="ECO:0000313" key="2">
    <source>
        <dbReference type="EMBL" id="MFD2117071.1"/>
    </source>
</evidence>
<evidence type="ECO:0000259" key="1">
    <source>
        <dbReference type="PROSITE" id="PS51352"/>
    </source>
</evidence>
<evidence type="ECO:0000313" key="3">
    <source>
        <dbReference type="Proteomes" id="UP001597362"/>
    </source>
</evidence>
<dbReference type="InterPro" id="IPR013766">
    <property type="entry name" value="Thioredoxin_domain"/>
</dbReference>
<dbReference type="RefSeq" id="WP_377773859.1">
    <property type="nucleotide sequence ID" value="NZ_JBHUHO010000033.1"/>
</dbReference>
<accession>A0ABW4YN50</accession>
<proteinExistence type="predicted"/>
<dbReference type="CDD" id="cd02961">
    <property type="entry name" value="PDI_a_family"/>
    <property type="match status" value="1"/>
</dbReference>
<dbReference type="EMBL" id="JBHUHO010000033">
    <property type="protein sequence ID" value="MFD2117071.1"/>
    <property type="molecule type" value="Genomic_DNA"/>
</dbReference>
<dbReference type="SUPFAM" id="SSF52833">
    <property type="entry name" value="Thioredoxin-like"/>
    <property type="match status" value="1"/>
</dbReference>
<protein>
    <submittedName>
        <fullName evidence="2">Thioredoxin family protein</fullName>
    </submittedName>
</protein>
<dbReference type="PROSITE" id="PS51352">
    <property type="entry name" value="THIOREDOXIN_2"/>
    <property type="match status" value="1"/>
</dbReference>
<dbReference type="Pfam" id="PF00085">
    <property type="entry name" value="Thioredoxin"/>
    <property type="match status" value="1"/>
</dbReference>
<comment type="caution">
    <text evidence="2">The sequence shown here is derived from an EMBL/GenBank/DDBJ whole genome shotgun (WGS) entry which is preliminary data.</text>
</comment>
<sequence>MSLVELTNDNFDETIAEGVALVLFLAPECVPCEEQLTIAEELDTEMGDDVVFGTVDVEVEEDLAARFNASYVPNVIIFKDGQVAEHLGSGRSKAATKGKLMMYL</sequence>